<dbReference type="Pfam" id="PF01148">
    <property type="entry name" value="CTP_transf_1"/>
    <property type="match status" value="1"/>
</dbReference>
<feature type="transmembrane region" description="Helical" evidence="24">
    <location>
        <begin position="129"/>
        <end position="150"/>
    </location>
</feature>
<evidence type="ECO:0000256" key="17">
    <source>
        <dbReference type="ARBA" id="ARBA00023264"/>
    </source>
</evidence>
<evidence type="ECO:0000256" key="3">
    <source>
        <dbReference type="ARBA" id="ARBA00005119"/>
    </source>
</evidence>
<evidence type="ECO:0000256" key="11">
    <source>
        <dbReference type="ARBA" id="ARBA00022692"/>
    </source>
</evidence>
<name>A0A0G3I4F1_LIBAF</name>
<feature type="transmembrane region" description="Helical" evidence="24">
    <location>
        <begin position="12"/>
        <end position="45"/>
    </location>
</feature>
<dbReference type="RefSeq" id="WP_047264150.1">
    <property type="nucleotide sequence ID" value="NZ_CP004021.1"/>
</dbReference>
<comment type="catalytic activity">
    <reaction evidence="1">
        <text>a 1,2-diacyl-sn-glycero-3-phosphate + CTP + H(+) = a CDP-1,2-diacyl-sn-glycerol + diphosphate</text>
        <dbReference type="Rhea" id="RHEA:16229"/>
        <dbReference type="ChEBI" id="CHEBI:15378"/>
        <dbReference type="ChEBI" id="CHEBI:33019"/>
        <dbReference type="ChEBI" id="CHEBI:37563"/>
        <dbReference type="ChEBI" id="CHEBI:58332"/>
        <dbReference type="ChEBI" id="CHEBI:58608"/>
        <dbReference type="EC" id="2.7.7.41"/>
    </reaction>
</comment>
<evidence type="ECO:0000256" key="18">
    <source>
        <dbReference type="ARBA" id="ARBA00029893"/>
    </source>
</evidence>
<keyword evidence="14" id="KW-0443">Lipid metabolism</keyword>
<feature type="transmembrane region" description="Helical" evidence="24">
    <location>
        <begin position="171"/>
        <end position="189"/>
    </location>
</feature>
<evidence type="ECO:0000256" key="10">
    <source>
        <dbReference type="ARBA" id="ARBA00022679"/>
    </source>
</evidence>
<keyword evidence="26" id="KW-1185">Reference proteome</keyword>
<feature type="transmembrane region" description="Helical" evidence="24">
    <location>
        <begin position="195"/>
        <end position="215"/>
    </location>
</feature>
<organism evidence="25 26">
    <name type="scientific">Candidatus Liberibacter africanus PTSAPSY</name>
    <dbReference type="NCBI Taxonomy" id="1277257"/>
    <lineage>
        <taxon>Bacteria</taxon>
        <taxon>Pseudomonadati</taxon>
        <taxon>Pseudomonadota</taxon>
        <taxon>Alphaproteobacteria</taxon>
        <taxon>Hyphomicrobiales</taxon>
        <taxon>Rhizobiaceae</taxon>
        <taxon>Liberibacter</taxon>
    </lineage>
</organism>
<protein>
    <recommendedName>
        <fullName evidence="7">Phosphatidate cytidylyltransferase</fullName>
        <ecNumber evidence="6">2.7.7.41</ecNumber>
    </recommendedName>
    <alternativeName>
        <fullName evidence="20">CDP-DAG synthase</fullName>
    </alternativeName>
    <alternativeName>
        <fullName evidence="22">CDP-DG synthase</fullName>
    </alternativeName>
    <alternativeName>
        <fullName evidence="18">CDP-diacylglycerol synthase</fullName>
    </alternativeName>
    <alternativeName>
        <fullName evidence="21">CDP-diglyceride pyrophosphorylase</fullName>
    </alternativeName>
    <alternativeName>
        <fullName evidence="23">CDP-diglyceride synthase</fullName>
    </alternativeName>
    <alternativeName>
        <fullName evidence="19">CTP:phosphatidate cytidylyltransferase</fullName>
    </alternativeName>
</protein>
<keyword evidence="12 25" id="KW-0548">Nucleotidyltransferase</keyword>
<evidence type="ECO:0000256" key="19">
    <source>
        <dbReference type="ARBA" id="ARBA00031825"/>
    </source>
</evidence>
<evidence type="ECO:0000256" key="21">
    <source>
        <dbReference type="ARBA" id="ARBA00032396"/>
    </source>
</evidence>
<keyword evidence="15 24" id="KW-0472">Membrane</keyword>
<proteinExistence type="inferred from homology"/>
<evidence type="ECO:0000256" key="12">
    <source>
        <dbReference type="ARBA" id="ARBA00022695"/>
    </source>
</evidence>
<accession>A0A0G3I4F1</accession>
<evidence type="ECO:0000256" key="23">
    <source>
        <dbReference type="ARBA" id="ARBA00033406"/>
    </source>
</evidence>
<dbReference type="GO" id="GO:0005886">
    <property type="term" value="C:plasma membrane"/>
    <property type="evidence" value="ECO:0007669"/>
    <property type="project" value="UniProtKB-SubCell"/>
</dbReference>
<evidence type="ECO:0000256" key="15">
    <source>
        <dbReference type="ARBA" id="ARBA00023136"/>
    </source>
</evidence>
<dbReference type="STRING" id="1277257.G293_02415"/>
<evidence type="ECO:0000256" key="22">
    <source>
        <dbReference type="ARBA" id="ARBA00032743"/>
    </source>
</evidence>
<evidence type="ECO:0000256" key="20">
    <source>
        <dbReference type="ARBA" id="ARBA00032253"/>
    </source>
</evidence>
<evidence type="ECO:0000256" key="14">
    <source>
        <dbReference type="ARBA" id="ARBA00023098"/>
    </source>
</evidence>
<keyword evidence="16" id="KW-0594">Phospholipid biosynthesis</keyword>
<feature type="transmembrane region" description="Helical" evidence="24">
    <location>
        <begin position="103"/>
        <end position="123"/>
    </location>
</feature>
<dbReference type="KEGG" id="lau:G293_02415"/>
<keyword evidence="8" id="KW-1003">Cell membrane</keyword>
<comment type="subcellular location">
    <subcellularLocation>
        <location evidence="2">Cell membrane</location>
        <topology evidence="2">Multi-pass membrane protein</topology>
    </subcellularLocation>
</comment>
<evidence type="ECO:0000256" key="5">
    <source>
        <dbReference type="ARBA" id="ARBA00010185"/>
    </source>
</evidence>
<keyword evidence="17" id="KW-1208">Phospholipid metabolism</keyword>
<comment type="similarity">
    <text evidence="5">Belongs to the CDS family.</text>
</comment>
<evidence type="ECO:0000256" key="4">
    <source>
        <dbReference type="ARBA" id="ARBA00005189"/>
    </source>
</evidence>
<feature type="transmembrane region" description="Helical" evidence="24">
    <location>
        <begin position="242"/>
        <end position="259"/>
    </location>
</feature>
<dbReference type="EC" id="2.7.7.41" evidence="6"/>
<evidence type="ECO:0000256" key="16">
    <source>
        <dbReference type="ARBA" id="ARBA00023209"/>
    </source>
</evidence>
<keyword evidence="11 24" id="KW-0812">Transmembrane</keyword>
<dbReference type="OrthoDB" id="9799199at2"/>
<evidence type="ECO:0000313" key="26">
    <source>
        <dbReference type="Proteomes" id="UP000035503"/>
    </source>
</evidence>
<gene>
    <name evidence="25" type="ORF">G293_02415</name>
</gene>
<feature type="transmembrane region" description="Helical" evidence="24">
    <location>
        <begin position="65"/>
        <end position="91"/>
    </location>
</feature>
<dbReference type="PANTHER" id="PTHR46382:SF1">
    <property type="entry name" value="PHOSPHATIDATE CYTIDYLYLTRANSFERASE"/>
    <property type="match status" value="1"/>
</dbReference>
<dbReference type="Proteomes" id="UP000035503">
    <property type="component" value="Chromosome"/>
</dbReference>
<dbReference type="AlphaFoldDB" id="A0A0G3I4F1"/>
<dbReference type="EMBL" id="CP004021">
    <property type="protein sequence ID" value="AKK20115.1"/>
    <property type="molecule type" value="Genomic_DNA"/>
</dbReference>
<evidence type="ECO:0000256" key="8">
    <source>
        <dbReference type="ARBA" id="ARBA00022475"/>
    </source>
</evidence>
<keyword evidence="10 25" id="KW-0808">Transferase</keyword>
<sequence length="260" mass="29234">MSQELRLRIVTGFVIACSFILISLIGGIWFRLWAIMMSLCIYYEWEHITSSISLSLCEKIIGCIAFFIIFFMVVAGFFKASFVLLVLYFFIDWMVSIIKKRHFWHSLGIIYSVLPSIALSYLRGDNDEGLFIVLFVFSVVWATDVFAYIIGRFIGGPKIAPKISPKKTWSGSIGGGIGAVGVGIVFFSLLDDNCFQLACILSLILSISCQLGDFFESYIKRHFGVKQSGWFLPGHGGIMDRFDGLIFACLLMSVFSFMGR</sequence>
<comment type="pathway">
    <text evidence="3">Phospholipid metabolism; CDP-diacylglycerol biosynthesis; CDP-diacylglycerol from sn-glycerol 3-phosphate: step 3/3.</text>
</comment>
<evidence type="ECO:0000256" key="13">
    <source>
        <dbReference type="ARBA" id="ARBA00022989"/>
    </source>
</evidence>
<keyword evidence="9" id="KW-0444">Lipid biosynthesis</keyword>
<evidence type="ECO:0000256" key="24">
    <source>
        <dbReference type="SAM" id="Phobius"/>
    </source>
</evidence>
<reference evidence="25 26" key="1">
    <citation type="journal article" date="2015" name="Genome Announc.">
        <title>Complete Genome Sequence of 'Candidatus Liberibacter africanus,' a Bacterium Associated with Citrus Huanglongbing.</title>
        <authorList>
            <person name="Lin H."/>
            <person name="Pietersen G."/>
            <person name="Han C."/>
            <person name="Read D.A."/>
            <person name="Lou B."/>
            <person name="Gupta G."/>
            <person name="Civerolo E.L."/>
        </authorList>
    </citation>
    <scope>NUCLEOTIDE SEQUENCE [LARGE SCALE GENOMIC DNA]</scope>
    <source>
        <strain evidence="25 26">PTSAPSY</strain>
    </source>
</reference>
<dbReference type="PANTHER" id="PTHR46382">
    <property type="entry name" value="PHOSPHATIDATE CYTIDYLYLTRANSFERASE"/>
    <property type="match status" value="1"/>
</dbReference>
<evidence type="ECO:0000256" key="1">
    <source>
        <dbReference type="ARBA" id="ARBA00001698"/>
    </source>
</evidence>
<evidence type="ECO:0000256" key="6">
    <source>
        <dbReference type="ARBA" id="ARBA00012487"/>
    </source>
</evidence>
<dbReference type="GO" id="GO:0016024">
    <property type="term" value="P:CDP-diacylglycerol biosynthetic process"/>
    <property type="evidence" value="ECO:0007669"/>
    <property type="project" value="TreeGrafter"/>
</dbReference>
<dbReference type="PATRIC" id="fig|1277257.4.peg.522"/>
<dbReference type="GO" id="GO:0004605">
    <property type="term" value="F:phosphatidate cytidylyltransferase activity"/>
    <property type="evidence" value="ECO:0007669"/>
    <property type="project" value="UniProtKB-EC"/>
</dbReference>
<evidence type="ECO:0000256" key="2">
    <source>
        <dbReference type="ARBA" id="ARBA00004651"/>
    </source>
</evidence>
<comment type="pathway">
    <text evidence="4">Lipid metabolism.</text>
</comment>
<evidence type="ECO:0000313" key="25">
    <source>
        <dbReference type="EMBL" id="AKK20115.1"/>
    </source>
</evidence>
<evidence type="ECO:0000256" key="7">
    <source>
        <dbReference type="ARBA" id="ARBA00019373"/>
    </source>
</evidence>
<evidence type="ECO:0000256" key="9">
    <source>
        <dbReference type="ARBA" id="ARBA00022516"/>
    </source>
</evidence>
<keyword evidence="13 24" id="KW-1133">Transmembrane helix</keyword>